<evidence type="ECO:0000256" key="1">
    <source>
        <dbReference type="SAM" id="MobiDB-lite"/>
    </source>
</evidence>
<dbReference type="Pfam" id="PF19940">
    <property type="entry name" value="DUF6402"/>
    <property type="match status" value="1"/>
</dbReference>
<comment type="caution">
    <text evidence="2">The sequence shown here is derived from an EMBL/GenBank/DDBJ whole genome shotgun (WGS) entry which is preliminary data.</text>
</comment>
<dbReference type="AlphaFoldDB" id="A0A454TT57"/>
<organism evidence="2 3">
    <name type="scientific">Ralstonia pseudosolanacearum</name>
    <dbReference type="NCBI Taxonomy" id="1310165"/>
    <lineage>
        <taxon>Bacteria</taxon>
        <taxon>Pseudomonadati</taxon>
        <taxon>Pseudomonadota</taxon>
        <taxon>Betaproteobacteria</taxon>
        <taxon>Burkholderiales</taxon>
        <taxon>Burkholderiaceae</taxon>
        <taxon>Ralstonia</taxon>
        <taxon>Ralstonia solanacearum species complex</taxon>
    </lineage>
</organism>
<feature type="compositionally biased region" description="Basic and acidic residues" evidence="1">
    <location>
        <begin position="53"/>
        <end position="73"/>
    </location>
</feature>
<protein>
    <submittedName>
        <fullName evidence="2">Uncharacterized protein</fullName>
    </submittedName>
</protein>
<feature type="region of interest" description="Disordered" evidence="1">
    <location>
        <begin position="38"/>
        <end position="92"/>
    </location>
</feature>
<name>A0A454TT57_9RALS</name>
<feature type="compositionally biased region" description="Pro residues" evidence="1">
    <location>
        <begin position="43"/>
        <end position="52"/>
    </location>
</feature>
<proteinExistence type="predicted"/>
<gene>
    <name evidence="2" type="ORF">EGA29_09945</name>
</gene>
<dbReference type="InterPro" id="IPR045646">
    <property type="entry name" value="DUF6402"/>
</dbReference>
<sequence>MSQVLKIPYYAFSGGKWKEYAGAQGCIPLNTLKCISFDRLAPNEPPPPPKPNPEPEKVIKPEKTEAKAPDKKPPQQAKPEPQDAETVENPPTFDLLDIPAAMKSMGWPVAAKLAQEWFSLPKHIYDNNQNSVQPIDSTTVTLDWCLNFGSVRKKYNTLISSDIYSDGAKAVLKHKLATFLSKNFQNSVNLTFDTASGLSDLRQFHIDWQFQRVDIHNYETLSSGLGMTDLTAALANFGIYVAIGRVEVAGDRYYQYNQIEKTKAYCIDALVKVTHIYVYVKDNYSFNDSEGKSQYLGHWNKRGMIVTTGGIINELANSAGVRGKYGDSPDSQTTIHWNYLLEKALNKPVDKRAGMIKKFREQDVYWPVYNSTYNQWREQHNRGGDFMIYSKPQLLALKNPIEISMGSICRPSEKM</sequence>
<evidence type="ECO:0000313" key="2">
    <source>
        <dbReference type="EMBL" id="RNM07835.1"/>
    </source>
</evidence>
<dbReference type="Proteomes" id="UP000271222">
    <property type="component" value="Unassembled WGS sequence"/>
</dbReference>
<dbReference type="EMBL" id="RJTL01000013">
    <property type="protein sequence ID" value="RNM07835.1"/>
    <property type="molecule type" value="Genomic_DNA"/>
</dbReference>
<dbReference type="OrthoDB" id="6986732at2"/>
<accession>A0A454TT57</accession>
<evidence type="ECO:0000313" key="3">
    <source>
        <dbReference type="Proteomes" id="UP000271222"/>
    </source>
</evidence>
<dbReference type="RefSeq" id="WP_111354728.1">
    <property type="nucleotide sequence ID" value="NZ_JAAWVG010000016.1"/>
</dbReference>
<reference evidence="2 3" key="1">
    <citation type="submission" date="2018-10" db="EMBL/GenBank/DDBJ databases">
        <title>Draft Genome Sequence of Ralstonia pseudosolanacearum (R. solanacearum phylotype I) Strain Tg03 Isolated from Luffa cylindrica in China.</title>
        <authorList>
            <person name="Yuan G.-Q."/>
            <person name="Li Q.-Q."/>
            <person name="Zhang Y.-W."/>
        </authorList>
    </citation>
    <scope>NUCLEOTIDE SEQUENCE [LARGE SCALE GENOMIC DNA]</scope>
    <source>
        <strain evidence="2 3">Tg03</strain>
    </source>
</reference>